<evidence type="ECO:0000313" key="9">
    <source>
        <dbReference type="EMBL" id="CAA9299354.1"/>
    </source>
</evidence>
<dbReference type="InterPro" id="IPR036388">
    <property type="entry name" value="WH-like_DNA-bd_sf"/>
</dbReference>
<name>A0A6J4KA15_9BACT</name>
<accession>A0A6J4KA15</accession>
<dbReference type="GO" id="GO:0005737">
    <property type="term" value="C:cytoplasm"/>
    <property type="evidence" value="ECO:0007669"/>
    <property type="project" value="UniProtKB-SubCell"/>
</dbReference>
<dbReference type="InterPro" id="IPR058236">
    <property type="entry name" value="Rex_actinobacterial-type"/>
</dbReference>
<dbReference type="InterPro" id="IPR009718">
    <property type="entry name" value="Rex_DNA-bd_C_dom"/>
</dbReference>
<feature type="domain" description="CoA-binding" evidence="8">
    <location>
        <begin position="94"/>
        <end position="194"/>
    </location>
</feature>
<dbReference type="HAMAP" id="MF_01131">
    <property type="entry name" value="Rex"/>
    <property type="match status" value="1"/>
</dbReference>
<evidence type="ECO:0000259" key="8">
    <source>
        <dbReference type="SMART" id="SM00881"/>
    </source>
</evidence>
<dbReference type="AlphaFoldDB" id="A0A6J4KA15"/>
<comment type="function">
    <text evidence="7">Modulates transcription in response to changes in cellular NADH/NAD(+) redox state.</text>
</comment>
<dbReference type="NCBIfam" id="NF003989">
    <property type="entry name" value="PRK05472.1-3"/>
    <property type="match status" value="1"/>
</dbReference>
<dbReference type="InterPro" id="IPR036291">
    <property type="entry name" value="NAD(P)-bd_dom_sf"/>
</dbReference>
<evidence type="ECO:0000256" key="5">
    <source>
        <dbReference type="ARBA" id="ARBA00023125"/>
    </source>
</evidence>
<gene>
    <name evidence="7" type="primary">rex</name>
    <name evidence="9" type="ORF">AVDCRST_MAG63-5059</name>
</gene>
<keyword evidence="6 7" id="KW-0804">Transcription</keyword>
<evidence type="ECO:0000256" key="2">
    <source>
        <dbReference type="ARBA" id="ARBA00022491"/>
    </source>
</evidence>
<dbReference type="InterPro" id="IPR036390">
    <property type="entry name" value="WH_DNA-bd_sf"/>
</dbReference>
<protein>
    <recommendedName>
        <fullName evidence="7">Redox-sensing transcriptional repressor Rex</fullName>
    </recommendedName>
</protein>
<keyword evidence="4 7" id="KW-0520">NAD</keyword>
<keyword evidence="3 7" id="KW-0805">Transcription regulation</keyword>
<dbReference type="GO" id="GO:0045892">
    <property type="term" value="P:negative regulation of DNA-templated transcription"/>
    <property type="evidence" value="ECO:0007669"/>
    <property type="project" value="InterPro"/>
</dbReference>
<dbReference type="GO" id="GO:0051775">
    <property type="term" value="P:response to redox state"/>
    <property type="evidence" value="ECO:0007669"/>
    <property type="project" value="InterPro"/>
</dbReference>
<dbReference type="Pfam" id="PF02629">
    <property type="entry name" value="CoA_binding"/>
    <property type="match status" value="1"/>
</dbReference>
<dbReference type="InterPro" id="IPR003781">
    <property type="entry name" value="CoA-bd"/>
</dbReference>
<dbReference type="Pfam" id="PF06971">
    <property type="entry name" value="Put_DNA-bind_N"/>
    <property type="match status" value="1"/>
</dbReference>
<evidence type="ECO:0000256" key="4">
    <source>
        <dbReference type="ARBA" id="ARBA00023027"/>
    </source>
</evidence>
<comment type="subunit">
    <text evidence="7">Homodimer.</text>
</comment>
<comment type="similarity">
    <text evidence="7">Belongs to the transcriptional regulatory Rex family.</text>
</comment>
<evidence type="ECO:0000256" key="1">
    <source>
        <dbReference type="ARBA" id="ARBA00022490"/>
    </source>
</evidence>
<dbReference type="GO" id="GO:0003677">
    <property type="term" value="F:DNA binding"/>
    <property type="evidence" value="ECO:0007669"/>
    <property type="project" value="UniProtKB-UniRule"/>
</dbReference>
<dbReference type="PANTHER" id="PTHR35786:SF1">
    <property type="entry name" value="REDOX-SENSING TRANSCRIPTIONAL REPRESSOR REX 1"/>
    <property type="match status" value="1"/>
</dbReference>
<dbReference type="SUPFAM" id="SSF46785">
    <property type="entry name" value="Winged helix' DNA-binding domain"/>
    <property type="match status" value="1"/>
</dbReference>
<proteinExistence type="inferred from homology"/>
<evidence type="ECO:0000256" key="6">
    <source>
        <dbReference type="ARBA" id="ARBA00023163"/>
    </source>
</evidence>
<keyword evidence="2 7" id="KW-0678">Repressor</keyword>
<dbReference type="Gene3D" id="1.10.10.10">
    <property type="entry name" value="Winged helix-like DNA-binding domain superfamily/Winged helix DNA-binding domain"/>
    <property type="match status" value="1"/>
</dbReference>
<dbReference type="NCBIfam" id="NF003995">
    <property type="entry name" value="PRK05472.2-4"/>
    <property type="match status" value="1"/>
</dbReference>
<dbReference type="InterPro" id="IPR022876">
    <property type="entry name" value="Tscrpt_rep_Rex"/>
</dbReference>
<dbReference type="NCBIfam" id="NF003993">
    <property type="entry name" value="PRK05472.2-2"/>
    <property type="match status" value="1"/>
</dbReference>
<keyword evidence="5 7" id="KW-0238">DNA-binding</keyword>
<dbReference type="NCBIfam" id="NF003996">
    <property type="entry name" value="PRK05472.2-5"/>
    <property type="match status" value="1"/>
</dbReference>
<dbReference type="SUPFAM" id="SSF51735">
    <property type="entry name" value="NAD(P)-binding Rossmann-fold domains"/>
    <property type="match status" value="1"/>
</dbReference>
<keyword evidence="1 7" id="KW-0963">Cytoplasm</keyword>
<feature type="binding site" evidence="7">
    <location>
        <begin position="104"/>
        <end position="109"/>
    </location>
    <ligand>
        <name>NAD(+)</name>
        <dbReference type="ChEBI" id="CHEBI:57540"/>
    </ligand>
</feature>
<evidence type="ECO:0000256" key="3">
    <source>
        <dbReference type="ARBA" id="ARBA00023015"/>
    </source>
</evidence>
<feature type="DNA-binding region" description="H-T-H motif" evidence="7">
    <location>
        <begin position="30"/>
        <end position="69"/>
    </location>
</feature>
<dbReference type="EMBL" id="CADCTO010000707">
    <property type="protein sequence ID" value="CAA9299354.1"/>
    <property type="molecule type" value="Genomic_DNA"/>
</dbReference>
<dbReference type="NCBIfam" id="NF003994">
    <property type="entry name" value="PRK05472.2-3"/>
    <property type="match status" value="1"/>
</dbReference>
<dbReference type="PANTHER" id="PTHR35786">
    <property type="entry name" value="REDOX-SENSING TRANSCRIPTIONAL REPRESSOR REX"/>
    <property type="match status" value="1"/>
</dbReference>
<organism evidence="9">
    <name type="scientific">uncultured Armatimonadetes bacterium</name>
    <dbReference type="NCBI Taxonomy" id="157466"/>
    <lineage>
        <taxon>Bacteria</taxon>
        <taxon>Bacillati</taxon>
        <taxon>Armatimonadota</taxon>
        <taxon>environmental samples</taxon>
    </lineage>
</organism>
<sequence>MPRVDSQRREPPGLSSASKVPIPTLERLTTYLRCLIDLGASGVETVSSAEIEHHTGINAAQFRKDLSYFGEFGKPGVGYNVAELEGRIARILQIHRVQPILLVGAGNLGSALLGYPGLKEHKFHIVAAFDNDPHKIGKKTWDIDVFDLRRIGEVNEVLGARIAILAVPAGAAQAVTEQLVEAGVRAILNFAPIILRVPRHVAVRNVSFLQELAVLSYHLTSDPLAADK</sequence>
<evidence type="ECO:0000256" key="7">
    <source>
        <dbReference type="HAMAP-Rule" id="MF_01131"/>
    </source>
</evidence>
<comment type="subcellular location">
    <subcellularLocation>
        <location evidence="7">Cytoplasm</location>
    </subcellularLocation>
</comment>
<dbReference type="NCBIfam" id="NF003992">
    <property type="entry name" value="PRK05472.2-1"/>
    <property type="match status" value="1"/>
</dbReference>
<dbReference type="SMART" id="SM00881">
    <property type="entry name" value="CoA_binding"/>
    <property type="match status" value="1"/>
</dbReference>
<dbReference type="GO" id="GO:0003700">
    <property type="term" value="F:DNA-binding transcription factor activity"/>
    <property type="evidence" value="ECO:0007669"/>
    <property type="project" value="UniProtKB-UniRule"/>
</dbReference>
<dbReference type="Gene3D" id="3.40.50.720">
    <property type="entry name" value="NAD(P)-binding Rossmann-like Domain"/>
    <property type="match status" value="1"/>
</dbReference>
<reference evidence="9" key="1">
    <citation type="submission" date="2020-02" db="EMBL/GenBank/DDBJ databases">
        <authorList>
            <person name="Meier V. D."/>
        </authorList>
    </citation>
    <scope>NUCLEOTIDE SEQUENCE</scope>
    <source>
        <strain evidence="9">AVDCRST_MAG63</strain>
    </source>
</reference>